<evidence type="ECO:0000313" key="4">
    <source>
        <dbReference type="EMBL" id="ERK39631.1"/>
    </source>
</evidence>
<feature type="domain" description="DUF6377" evidence="3">
    <location>
        <begin position="257"/>
        <end position="511"/>
    </location>
</feature>
<feature type="transmembrane region" description="Helical" evidence="2">
    <location>
        <begin position="331"/>
        <end position="351"/>
    </location>
</feature>
<reference evidence="4 5" key="1">
    <citation type="submission" date="2013-08" db="EMBL/GenBank/DDBJ databases">
        <authorList>
            <person name="Durkin A.S."/>
            <person name="Haft D.R."/>
            <person name="McCorrison J."/>
            <person name="Torralba M."/>
            <person name="Gillis M."/>
            <person name="Haft D.H."/>
            <person name="Methe B."/>
            <person name="Sutton G."/>
            <person name="Nelson K.E."/>
        </authorList>
    </citation>
    <scope>NUCLEOTIDE SEQUENCE [LARGE SCALE GENOMIC DNA]</scope>
    <source>
        <strain evidence="4 5">F0067</strain>
    </source>
</reference>
<evidence type="ECO:0000256" key="2">
    <source>
        <dbReference type="SAM" id="Phobius"/>
    </source>
</evidence>
<proteinExistence type="predicted"/>
<dbReference type="Proteomes" id="UP000016648">
    <property type="component" value="Unassembled WGS sequence"/>
</dbReference>
<evidence type="ECO:0000256" key="1">
    <source>
        <dbReference type="SAM" id="Coils"/>
    </source>
</evidence>
<dbReference type="PATRIC" id="fig|1115809.3.peg.1006"/>
<keyword evidence="5" id="KW-1185">Reference proteome</keyword>
<protein>
    <recommendedName>
        <fullName evidence="3">DUF6377 domain-containing protein</fullName>
    </recommendedName>
</protein>
<keyword evidence="2" id="KW-1133">Transmembrane helix</keyword>
<evidence type="ECO:0000259" key="3">
    <source>
        <dbReference type="Pfam" id="PF19904"/>
    </source>
</evidence>
<evidence type="ECO:0000313" key="5">
    <source>
        <dbReference type="Proteomes" id="UP000016648"/>
    </source>
</evidence>
<comment type="caution">
    <text evidence="4">The sequence shown here is derived from an EMBL/GenBank/DDBJ whole genome shotgun (WGS) entry which is preliminary data.</text>
</comment>
<dbReference type="RefSeq" id="WP_021589370.1">
    <property type="nucleotide sequence ID" value="NZ_AWEY01000013.1"/>
</dbReference>
<name>U2P656_9BACT</name>
<keyword evidence="1" id="KW-0175">Coiled coil</keyword>
<dbReference type="InterPro" id="IPR045957">
    <property type="entry name" value="DUF6377"/>
</dbReference>
<feature type="coiled-coil region" evidence="1">
    <location>
        <begin position="354"/>
        <end position="391"/>
    </location>
</feature>
<dbReference type="Pfam" id="PF19904">
    <property type="entry name" value="DUF6377"/>
    <property type="match status" value="1"/>
</dbReference>
<organism evidence="4 5">
    <name type="scientific">Segatella baroniae F0067</name>
    <dbReference type="NCBI Taxonomy" id="1115809"/>
    <lineage>
        <taxon>Bacteria</taxon>
        <taxon>Pseudomonadati</taxon>
        <taxon>Bacteroidota</taxon>
        <taxon>Bacteroidia</taxon>
        <taxon>Bacteroidales</taxon>
        <taxon>Prevotellaceae</taxon>
        <taxon>Segatella</taxon>
    </lineage>
</organism>
<sequence length="548" mass="64131">MMKQALLQTAFALLPLTGAAQRANLDSLYRCLDSEIGKSESYVRQRQDRIDDIHRRYLAAREPMARHRLAWQLAGHYGSFMNDSAIHYLEICGLLARQMGLIELQQSSYIALTHQYAATGFYPEALAYRDKIDRRLLRGWQLVDYYDCLHHLYGEMSYYSKDEAMRRESTKLANLYRDSLCSLLPPNDNLYLWRRIGLLNTARRYRDALRLSDLWLAQVEDDTPEFANMAFFRSEIYKAMGDETMRKYWLARSALSDIRNAVMDQASLWSLAGLLSREGRLERSNRYIEYSWNCTQRYNTHLRAWLVSPVLGVIGDTYKANLRTANRQLRWLIGAVSLMSAFLLASFIYVWRKKKQLSIARNDLRRTNRQLSELNERLSTNNLELEKLNGKLSETNKVKDEYIGKFLSTCSEYIDKLDAYRMRVNRKLKAGQLTDLMKMASSEQLKEDELQELFNNFDAVFLNLFPNFVADFNALLQPDSRIQPASKNRLTTDLRIFALIRLGIEESSRIAEFLRYSSNSIYSYRSRIKNMALCPRHEFEQRVKEIGM</sequence>
<accession>U2P656</accession>
<keyword evidence="2" id="KW-0472">Membrane</keyword>
<gene>
    <name evidence="4" type="ORF">HMPREF9135_2496</name>
</gene>
<dbReference type="AlphaFoldDB" id="U2P656"/>
<keyword evidence="2" id="KW-0812">Transmembrane</keyword>
<dbReference type="EMBL" id="AWEY01000013">
    <property type="protein sequence ID" value="ERK39631.1"/>
    <property type="molecule type" value="Genomic_DNA"/>
</dbReference>